<dbReference type="Proteomes" id="UP000305778">
    <property type="component" value="Unassembled WGS sequence"/>
</dbReference>
<accession>A0A4U0SPH7</accession>
<evidence type="ECO:0000313" key="1">
    <source>
        <dbReference type="EMBL" id="TKA11822.1"/>
    </source>
</evidence>
<proteinExistence type="predicted"/>
<gene>
    <name evidence="1" type="ORF">FCI23_10430</name>
</gene>
<dbReference type="InterPro" id="IPR027417">
    <property type="entry name" value="P-loop_NTPase"/>
</dbReference>
<sequence length="286" mass="30505">MLCAPQGVGKTTLAHQVIRARIGLQDSVLGLPVARGKRVLLLSMDRPAQARRAANRIFGKDDRKLLDDRLVVWEGPPPYDMAKHTDILTAMCEAAEADTVVIDSLKDAAIGLSEDEVGAGYNRARQKAIAAGVQVLELHHLTKRGPNGAAPNDLAGVYGSVWLTSGTGSVILLWGEAGDPVVNFRHLKQPMNELGPFNVIHDHASGVSSVQNTADLIELARYGGPEGLSAARAAEAIFDTKTPTAAQKEKARRRLDKLVGSGQLVKHDGPTKTSPATYYLGLARAS</sequence>
<reference evidence="1 2" key="1">
    <citation type="submission" date="2019-04" db="EMBL/GenBank/DDBJ databases">
        <title>Streptomyces oryziradicis sp. nov., a novel actinomycete isolated from rhizosphere soil of rice (Oryza sativa L.).</title>
        <authorList>
            <person name="Li C."/>
        </authorList>
    </citation>
    <scope>NUCLEOTIDE SEQUENCE [LARGE SCALE GENOMIC DNA]</scope>
    <source>
        <strain evidence="1 2">NEAU-C40</strain>
    </source>
</reference>
<dbReference type="Pfam" id="PF13481">
    <property type="entry name" value="AAA_25"/>
    <property type="match status" value="1"/>
</dbReference>
<dbReference type="Gene3D" id="3.40.50.300">
    <property type="entry name" value="P-loop containing nucleotide triphosphate hydrolases"/>
    <property type="match status" value="1"/>
</dbReference>
<name>A0A4U0SPH7_9ACTN</name>
<dbReference type="OrthoDB" id="9773982at2"/>
<comment type="caution">
    <text evidence="1">The sequence shown here is derived from an EMBL/GenBank/DDBJ whole genome shotgun (WGS) entry which is preliminary data.</text>
</comment>
<keyword evidence="2" id="KW-1185">Reference proteome</keyword>
<dbReference type="EMBL" id="SUMC01000007">
    <property type="protein sequence ID" value="TKA11822.1"/>
    <property type="molecule type" value="Genomic_DNA"/>
</dbReference>
<dbReference type="AlphaFoldDB" id="A0A4U0SPH7"/>
<organism evidence="1 2">
    <name type="scientific">Actinacidiphila oryziradicis</name>
    <dbReference type="NCBI Taxonomy" id="2571141"/>
    <lineage>
        <taxon>Bacteria</taxon>
        <taxon>Bacillati</taxon>
        <taxon>Actinomycetota</taxon>
        <taxon>Actinomycetes</taxon>
        <taxon>Kitasatosporales</taxon>
        <taxon>Streptomycetaceae</taxon>
        <taxon>Actinacidiphila</taxon>
    </lineage>
</organism>
<evidence type="ECO:0000313" key="2">
    <source>
        <dbReference type="Proteomes" id="UP000305778"/>
    </source>
</evidence>
<protein>
    <submittedName>
        <fullName evidence="1">AAA family ATPase</fullName>
    </submittedName>
</protein>
<dbReference type="SUPFAM" id="SSF52540">
    <property type="entry name" value="P-loop containing nucleoside triphosphate hydrolases"/>
    <property type="match status" value="1"/>
</dbReference>